<comment type="caution">
    <text evidence="2">The sequence shown here is derived from an EMBL/GenBank/DDBJ whole genome shotgun (WGS) entry which is preliminary data.</text>
</comment>
<dbReference type="RefSeq" id="WP_039720647.1">
    <property type="nucleotide sequence ID" value="NZ_JQNX01000001.1"/>
</dbReference>
<dbReference type="EMBL" id="JQNX01000001">
    <property type="protein sequence ID" value="KIE59383.1"/>
    <property type="molecule type" value="Genomic_DNA"/>
</dbReference>
<dbReference type="Proteomes" id="UP000031594">
    <property type="component" value="Unassembled WGS sequence"/>
</dbReference>
<feature type="transmembrane region" description="Helical" evidence="1">
    <location>
        <begin position="31"/>
        <end position="48"/>
    </location>
</feature>
<gene>
    <name evidence="2" type="ORF">A946_01390</name>
</gene>
<evidence type="ECO:0000313" key="2">
    <source>
        <dbReference type="EMBL" id="KIE59383.1"/>
    </source>
</evidence>
<proteinExistence type="predicted"/>
<organism evidence="2 3">
    <name type="scientific">Methylacidiphilum kamchatkense Kam1</name>
    <dbReference type="NCBI Taxonomy" id="1202785"/>
    <lineage>
        <taxon>Bacteria</taxon>
        <taxon>Pseudomonadati</taxon>
        <taxon>Verrucomicrobiota</taxon>
        <taxon>Methylacidiphilae</taxon>
        <taxon>Methylacidiphilales</taxon>
        <taxon>Methylacidiphilaceae</taxon>
        <taxon>Methylacidiphilum (ex Ratnadevi et al. 2023)</taxon>
    </lineage>
</organism>
<protein>
    <submittedName>
        <fullName evidence="2">Uncharacterized protein</fullName>
    </submittedName>
</protein>
<keyword evidence="1" id="KW-0472">Membrane</keyword>
<evidence type="ECO:0000256" key="1">
    <source>
        <dbReference type="SAM" id="Phobius"/>
    </source>
</evidence>
<keyword evidence="3" id="KW-1185">Reference proteome</keyword>
<name>A0ABR4ZYS5_9BACT</name>
<keyword evidence="1" id="KW-1133">Transmembrane helix</keyword>
<sequence>MDAKPTTLHKLILIIMLLATCFLWIGVGQTSLLATLPLLALLSFYLRIKQRRMFIKLMAFIDQAAKEALLTKI</sequence>
<reference evidence="2 3" key="1">
    <citation type="submission" date="2014-08" db="EMBL/GenBank/DDBJ databases">
        <title>Methylacidiphilum kamchatkense strain Kam1 draft genome sequence.</title>
        <authorList>
            <person name="Birkeland N.-K."/>
            <person name="Erikstad H.A."/>
        </authorList>
    </citation>
    <scope>NUCLEOTIDE SEQUENCE [LARGE SCALE GENOMIC DNA]</scope>
    <source>
        <strain evidence="2 3">Kam1</strain>
    </source>
</reference>
<accession>A0ABR4ZYS5</accession>
<feature type="transmembrane region" description="Helical" evidence="1">
    <location>
        <begin position="7"/>
        <end position="25"/>
    </location>
</feature>
<evidence type="ECO:0000313" key="3">
    <source>
        <dbReference type="Proteomes" id="UP000031594"/>
    </source>
</evidence>
<keyword evidence="1" id="KW-0812">Transmembrane</keyword>